<dbReference type="CDD" id="cd04301">
    <property type="entry name" value="NAT_SF"/>
    <property type="match status" value="1"/>
</dbReference>
<reference evidence="2 3" key="1">
    <citation type="submission" date="2012-10" db="EMBL/GenBank/DDBJ databases">
        <authorList>
            <person name="Harkins D.M."/>
            <person name="Durkin A.S."/>
            <person name="Brinkac L.M."/>
            <person name="Haft D.H."/>
            <person name="Selengut J.D."/>
            <person name="Sanka R."/>
            <person name="DePew J."/>
            <person name="Purushe J."/>
            <person name="Chanthongthip A."/>
            <person name="Lattana O."/>
            <person name="Phetsouvanh R."/>
            <person name="Newton P.N."/>
            <person name="Vinetz J.M."/>
            <person name="Sutton G.G."/>
            <person name="Nierman W.C."/>
            <person name="Fouts D.E."/>
        </authorList>
    </citation>
    <scope>NUCLEOTIDE SEQUENCE [LARGE SCALE GENOMIC DNA]</scope>
    <source>
        <strain evidence="2 3">UI 12758</strain>
    </source>
</reference>
<accession>A0A0E2D8F4</accession>
<evidence type="ECO:0000313" key="3">
    <source>
        <dbReference type="Proteomes" id="UP000001340"/>
    </source>
</evidence>
<feature type="domain" description="N-acetyltransferase" evidence="1">
    <location>
        <begin position="9"/>
        <end position="151"/>
    </location>
</feature>
<keyword evidence="2" id="KW-0808">Transferase</keyword>
<dbReference type="AlphaFoldDB" id="A0A0E2D8F4"/>
<dbReference type="Proteomes" id="UP000001340">
    <property type="component" value="Unassembled WGS sequence"/>
</dbReference>
<proteinExistence type="predicted"/>
<evidence type="ECO:0000313" key="2">
    <source>
        <dbReference type="EMBL" id="EKR55744.1"/>
    </source>
</evidence>
<dbReference type="InterPro" id="IPR016181">
    <property type="entry name" value="Acyl_CoA_acyltransferase"/>
</dbReference>
<protein>
    <submittedName>
        <fullName evidence="2">Acetyltransferase (GNAT) domain protein</fullName>
    </submittedName>
</protein>
<sequence>MQKEFTFYKNYREKEKLREAFFQFTPKALYGADFRLWYQLGFWENSYIPYSFFKDEIIVSNASVCEMKIILNGQEFDAVQLATVGTLPEYQHQGLSRKLIEHILEDYKSKTSFFFLFGNENVLDFYPKFGFRKIEESCFVCKNLSPFRRNKSSLNFQILNVNSEKDRILFRKITSSAKSTTNRFGVIQYEFILSFYWIYVYPENFYYFPENDSILVLHLDKKVLWIYDILCRDSFSISKFLLDWNLEDIEEIRFGFCPDRFDLLNLEIKNDIITQTDSPLFVKGFQSALKSTFLFPMLART</sequence>
<evidence type="ECO:0000259" key="1">
    <source>
        <dbReference type="PROSITE" id="PS51186"/>
    </source>
</evidence>
<dbReference type="Pfam" id="PF13527">
    <property type="entry name" value="Acetyltransf_9"/>
    <property type="match status" value="1"/>
</dbReference>
<dbReference type="RefSeq" id="WP_001168341.1">
    <property type="nucleotide sequence ID" value="NZ_AHNR02000028.1"/>
</dbReference>
<organism evidence="2 3">
    <name type="scientific">Leptospira interrogans str. UI 12758</name>
    <dbReference type="NCBI Taxonomy" id="1049938"/>
    <lineage>
        <taxon>Bacteria</taxon>
        <taxon>Pseudomonadati</taxon>
        <taxon>Spirochaetota</taxon>
        <taxon>Spirochaetia</taxon>
        <taxon>Leptospirales</taxon>
        <taxon>Leptospiraceae</taxon>
        <taxon>Leptospira</taxon>
    </lineage>
</organism>
<dbReference type="SUPFAM" id="SSF55729">
    <property type="entry name" value="Acyl-CoA N-acyltransferases (Nat)"/>
    <property type="match status" value="1"/>
</dbReference>
<dbReference type="InterPro" id="IPR000182">
    <property type="entry name" value="GNAT_dom"/>
</dbReference>
<dbReference type="PROSITE" id="PS51186">
    <property type="entry name" value="GNAT"/>
    <property type="match status" value="1"/>
</dbReference>
<dbReference type="EMBL" id="AHNR02000028">
    <property type="protein sequence ID" value="EKR55744.1"/>
    <property type="molecule type" value="Genomic_DNA"/>
</dbReference>
<gene>
    <name evidence="2" type="ORF">LEP1GSC105_2062</name>
</gene>
<dbReference type="Gene3D" id="3.40.630.30">
    <property type="match status" value="1"/>
</dbReference>
<dbReference type="GO" id="GO:0016747">
    <property type="term" value="F:acyltransferase activity, transferring groups other than amino-acyl groups"/>
    <property type="evidence" value="ECO:0007669"/>
    <property type="project" value="InterPro"/>
</dbReference>
<comment type="caution">
    <text evidence="2">The sequence shown here is derived from an EMBL/GenBank/DDBJ whole genome shotgun (WGS) entry which is preliminary data.</text>
</comment>
<name>A0A0E2D8F4_LEPIR</name>